<dbReference type="Proteomes" id="UP000070700">
    <property type="component" value="Unassembled WGS sequence"/>
</dbReference>
<dbReference type="EMBL" id="KQ947440">
    <property type="protein sequence ID" value="KUJ07439.1"/>
    <property type="molecule type" value="Genomic_DNA"/>
</dbReference>
<dbReference type="AlphaFoldDB" id="A0A132B619"/>
<proteinExistence type="predicted"/>
<gene>
    <name evidence="2" type="ORF">LY89DRAFT_743059</name>
</gene>
<reference evidence="2 3" key="1">
    <citation type="submission" date="2015-10" db="EMBL/GenBank/DDBJ databases">
        <title>Full genome of DAOMC 229536 Phialocephala scopiformis, a fungal endophyte of spruce producing the potent anti-insectan compound rugulosin.</title>
        <authorList>
            <consortium name="DOE Joint Genome Institute"/>
            <person name="Walker A.K."/>
            <person name="Frasz S.L."/>
            <person name="Seifert K.A."/>
            <person name="Miller J.D."/>
            <person name="Mondo S.J."/>
            <person name="Labutti K."/>
            <person name="Lipzen A."/>
            <person name="Dockter R."/>
            <person name="Kennedy M."/>
            <person name="Grigoriev I.V."/>
            <person name="Spatafora J.W."/>
        </authorList>
    </citation>
    <scope>NUCLEOTIDE SEQUENCE [LARGE SCALE GENOMIC DNA]</scope>
    <source>
        <strain evidence="2 3">CBS 120377</strain>
    </source>
</reference>
<evidence type="ECO:0000256" key="1">
    <source>
        <dbReference type="SAM" id="MobiDB-lite"/>
    </source>
</evidence>
<dbReference type="InParanoid" id="A0A132B619"/>
<name>A0A132B619_MOLSC</name>
<dbReference type="RefSeq" id="XP_018061794.1">
    <property type="nucleotide sequence ID" value="XM_018220914.1"/>
</dbReference>
<dbReference type="KEGG" id="psco:LY89DRAFT_743059"/>
<accession>A0A132B619</accession>
<evidence type="ECO:0000313" key="2">
    <source>
        <dbReference type="EMBL" id="KUJ07439.1"/>
    </source>
</evidence>
<protein>
    <submittedName>
        <fullName evidence="2">Uncharacterized protein</fullName>
    </submittedName>
</protein>
<dbReference type="GeneID" id="28830640"/>
<organism evidence="2 3">
    <name type="scientific">Mollisia scopiformis</name>
    <name type="common">Conifer needle endophyte fungus</name>
    <name type="synonym">Phialocephala scopiformis</name>
    <dbReference type="NCBI Taxonomy" id="149040"/>
    <lineage>
        <taxon>Eukaryota</taxon>
        <taxon>Fungi</taxon>
        <taxon>Dikarya</taxon>
        <taxon>Ascomycota</taxon>
        <taxon>Pezizomycotina</taxon>
        <taxon>Leotiomycetes</taxon>
        <taxon>Helotiales</taxon>
        <taxon>Mollisiaceae</taxon>
        <taxon>Mollisia</taxon>
    </lineage>
</organism>
<evidence type="ECO:0000313" key="3">
    <source>
        <dbReference type="Proteomes" id="UP000070700"/>
    </source>
</evidence>
<dbReference type="OrthoDB" id="3484027at2759"/>
<keyword evidence="3" id="KW-1185">Reference proteome</keyword>
<feature type="region of interest" description="Disordered" evidence="1">
    <location>
        <begin position="92"/>
        <end position="112"/>
    </location>
</feature>
<sequence>MSLDTPIRAMSFSYNMPITTYHIRAYLKPFIALRKACIYISKHLVNLRSLILFITLLDRDLGKVLNNPKANWIQSLRLLRPQNKFEIRCSLHESKSPDHSPRTEEPKESPNHADAEKCLEMLLKPEGLFERDQTELAKSDVRGFIEVMDCEMQAGLGWMEMESAEGVVEYSTGAFLLVDDSVAV</sequence>